<protein>
    <submittedName>
        <fullName evidence="3">AMP-binding enzyme domain protein</fullName>
    </submittedName>
</protein>
<dbReference type="InterPro" id="IPR025110">
    <property type="entry name" value="AMP-bd_C"/>
</dbReference>
<accession>A0A024S0V8</accession>
<dbReference type="InterPro" id="IPR045851">
    <property type="entry name" value="AMP-bd_C_sf"/>
</dbReference>
<dbReference type="OrthoDB" id="10253869at2759"/>
<sequence>MVFESKFPKPEVPVADVFNFIFNAAREKYSRDKVLYRVHETGETLTLDELETRSRRLASVLVKKYDIKPHDVIAFLANNSIHYPVAFFGVLASGATIYPIPIQQGLDVIAVISRVKQAGAKLIITDEEYALMSRSAADAYRDIPLISLTGTPQGIANVHDLLENETELYDGFRLTTEEETDKSYAFINRTTGSSGNVKSYLMTHRHWSANLLTTRLTVPEDTNPEEDVWIATLPFAYGITAKLYLGLNILLGIPVVILLKPFNQASFHLIDQYKITFLFVTPPLAAEIAKSEKKDGATYKSIKWMLSAGAPIHPKMREAVQEKFNGVRLSLEYGTTETLLIALQVDDASSVRGSSGTLVHGMQIRVLDTETGEDLGHNERGELLVRSSLARFAGYKDNDVANREFDSEGWFHTGDVGYVDENSNVFIVDRIKEMLRVGDGYGTHASASEFEAILFDHPAVNAAVVVGIRDEEAQQEHPTAFVVLQPEVRKDRESLAKLANELEAYVESKLGKFTRISGGVYFVEKYPHVGFKIHKRKLKELVNVGASVDRSNRWVNVVG</sequence>
<dbReference type="Pfam" id="PF13193">
    <property type="entry name" value="AMP-binding_C"/>
    <property type="match status" value="1"/>
</dbReference>
<dbReference type="SUPFAM" id="SSF56801">
    <property type="entry name" value="Acetyl-CoA synthetase-like"/>
    <property type="match status" value="1"/>
</dbReference>
<dbReference type="PANTHER" id="PTHR24096">
    <property type="entry name" value="LONG-CHAIN-FATTY-ACID--COA LIGASE"/>
    <property type="match status" value="1"/>
</dbReference>
<dbReference type="HOGENOM" id="CLU_000022_59_2_1"/>
<evidence type="ECO:0000259" key="1">
    <source>
        <dbReference type="Pfam" id="PF00501"/>
    </source>
</evidence>
<dbReference type="PANTHER" id="PTHR24096:SF422">
    <property type="entry name" value="BCDNA.GH02901"/>
    <property type="match status" value="1"/>
</dbReference>
<dbReference type="InterPro" id="IPR042099">
    <property type="entry name" value="ANL_N_sf"/>
</dbReference>
<dbReference type="InterPro" id="IPR020845">
    <property type="entry name" value="AMP-binding_CS"/>
</dbReference>
<name>A0A024S0V8_HYPJR</name>
<gene>
    <name evidence="3" type="ORF">M419DRAFT_87569</name>
</gene>
<evidence type="ECO:0000313" key="4">
    <source>
        <dbReference type="Proteomes" id="UP000024376"/>
    </source>
</evidence>
<organism evidence="3 4">
    <name type="scientific">Hypocrea jecorina (strain ATCC 56765 / BCRC 32924 / NRRL 11460 / Rut C-30)</name>
    <name type="common">Trichoderma reesei</name>
    <dbReference type="NCBI Taxonomy" id="1344414"/>
    <lineage>
        <taxon>Eukaryota</taxon>
        <taxon>Fungi</taxon>
        <taxon>Dikarya</taxon>
        <taxon>Ascomycota</taxon>
        <taxon>Pezizomycotina</taxon>
        <taxon>Sordariomycetes</taxon>
        <taxon>Hypocreomycetidae</taxon>
        <taxon>Hypocreales</taxon>
        <taxon>Hypocreaceae</taxon>
        <taxon>Trichoderma</taxon>
    </lineage>
</organism>
<dbReference type="EMBL" id="KI911159">
    <property type="protein sequence ID" value="ETR98994.1"/>
    <property type="molecule type" value="Genomic_DNA"/>
</dbReference>
<dbReference type="GO" id="GO:0016405">
    <property type="term" value="F:CoA-ligase activity"/>
    <property type="evidence" value="ECO:0007669"/>
    <property type="project" value="TreeGrafter"/>
</dbReference>
<feature type="domain" description="AMP-binding enzyme C-terminal" evidence="2">
    <location>
        <begin position="449"/>
        <end position="528"/>
    </location>
</feature>
<reference evidence="4" key="1">
    <citation type="journal article" date="2013" name="Ind. Biotechnol.">
        <title>Comparative genomics analysis of Trichoderma reesei strains.</title>
        <authorList>
            <person name="Koike H."/>
            <person name="Aerts A."/>
            <person name="LaButti K."/>
            <person name="Grigoriev I.V."/>
            <person name="Baker S.E."/>
        </authorList>
    </citation>
    <scope>NUCLEOTIDE SEQUENCE [LARGE SCALE GENOMIC DNA]</scope>
    <source>
        <strain evidence="4">ATCC 56765 / BCRC 32924 / NRRL 11460 / Rut C-30</strain>
    </source>
</reference>
<dbReference type="Pfam" id="PF00501">
    <property type="entry name" value="AMP-binding"/>
    <property type="match status" value="1"/>
</dbReference>
<dbReference type="Proteomes" id="UP000024376">
    <property type="component" value="Unassembled WGS sequence"/>
</dbReference>
<feature type="domain" description="AMP-dependent synthetase/ligase" evidence="1">
    <location>
        <begin position="27"/>
        <end position="394"/>
    </location>
</feature>
<proteinExistence type="predicted"/>
<dbReference type="AlphaFoldDB" id="A0A024S0V8"/>
<dbReference type="Gene3D" id="3.30.300.30">
    <property type="match status" value="1"/>
</dbReference>
<evidence type="ECO:0000313" key="3">
    <source>
        <dbReference type="EMBL" id="ETR98994.1"/>
    </source>
</evidence>
<dbReference type="KEGG" id="trr:M419DRAFT_87569"/>
<evidence type="ECO:0000259" key="2">
    <source>
        <dbReference type="Pfam" id="PF13193"/>
    </source>
</evidence>
<dbReference type="Gene3D" id="3.40.50.12780">
    <property type="entry name" value="N-terminal domain of ligase-like"/>
    <property type="match status" value="1"/>
</dbReference>
<dbReference type="PROSITE" id="PS00455">
    <property type="entry name" value="AMP_BINDING"/>
    <property type="match status" value="1"/>
</dbReference>
<dbReference type="InterPro" id="IPR000873">
    <property type="entry name" value="AMP-dep_synth/lig_dom"/>
</dbReference>